<proteinExistence type="predicted"/>
<dbReference type="AlphaFoldDB" id="A0A7J6LRV2"/>
<evidence type="ECO:0000256" key="5">
    <source>
        <dbReference type="SAM" id="MobiDB-lite"/>
    </source>
</evidence>
<gene>
    <name evidence="6" type="primary">EIF3D</name>
    <name evidence="6" type="ORF">FOL47_006426</name>
</gene>
<keyword evidence="7" id="KW-1185">Reference proteome</keyword>
<keyword evidence="3" id="KW-0694">RNA-binding</keyword>
<evidence type="ECO:0000256" key="3">
    <source>
        <dbReference type="ARBA" id="ARBA00022884"/>
    </source>
</evidence>
<keyword evidence="1" id="KW-0963">Cytoplasm</keyword>
<dbReference type="GO" id="GO:0005852">
    <property type="term" value="C:eukaryotic translation initiation factor 3 complex"/>
    <property type="evidence" value="ECO:0007669"/>
    <property type="project" value="InterPro"/>
</dbReference>
<dbReference type="PANTHER" id="PTHR12399">
    <property type="entry name" value="EUKARYOTIC TRANSLATION INITIATION FACTOR 3 SUBUNIT 7"/>
    <property type="match status" value="1"/>
</dbReference>
<feature type="compositionally biased region" description="Acidic residues" evidence="5">
    <location>
        <begin position="372"/>
        <end position="385"/>
    </location>
</feature>
<feature type="region of interest" description="Disordered" evidence="5">
    <location>
        <begin position="585"/>
        <end position="607"/>
    </location>
</feature>
<comment type="caution">
    <text evidence="6">The sequence shown here is derived from an EMBL/GenBank/DDBJ whole genome shotgun (WGS) entry which is preliminary data.</text>
</comment>
<evidence type="ECO:0000313" key="6">
    <source>
        <dbReference type="EMBL" id="KAF4662022.1"/>
    </source>
</evidence>
<dbReference type="Pfam" id="PF05091">
    <property type="entry name" value="eIF-3_zeta"/>
    <property type="match status" value="1"/>
</dbReference>
<organism evidence="6 7">
    <name type="scientific">Perkinsus chesapeaki</name>
    <name type="common">Clam parasite</name>
    <name type="synonym">Perkinsus andrewsi</name>
    <dbReference type="NCBI Taxonomy" id="330153"/>
    <lineage>
        <taxon>Eukaryota</taxon>
        <taxon>Sar</taxon>
        <taxon>Alveolata</taxon>
        <taxon>Perkinsozoa</taxon>
        <taxon>Perkinsea</taxon>
        <taxon>Perkinsida</taxon>
        <taxon>Perkinsidae</taxon>
        <taxon>Perkinsus</taxon>
    </lineage>
</organism>
<evidence type="ECO:0000313" key="7">
    <source>
        <dbReference type="Proteomes" id="UP000591131"/>
    </source>
</evidence>
<dbReference type="InterPro" id="IPR007783">
    <property type="entry name" value="eIF3d"/>
</dbReference>
<accession>A0A7J6LRV2</accession>
<dbReference type="EMBL" id="JAAPAO010000359">
    <property type="protein sequence ID" value="KAF4662022.1"/>
    <property type="molecule type" value="Genomic_DNA"/>
</dbReference>
<sequence>MEITVVGQMPSSPHVPIFEPLNLPAADSEEWGPHQIGGSTSVSGIPGDLISLVDGYRNVRVCDFSQQGKRMRDMQAAQGYGRGRASATPSEEEDKGFQLVDTSSAPRKHHVNKYSQPRWQDHRNNRYQQQHQRDGRYQKGGKSGGRQQSAYQQGWGRGQGVARGIKDWSVTPNPDWMLVRELPFTLLAKAHVDPKNVAYEDLVWCGTGLKAYDKTYDRVSPKLPKPVKQYPDIAFYNVSTGQDPVIEQLLANQPVATGQNVTVACTDSVLSVLMAANRSVYSWDLVITRLDNTILIDTREGSNLDMLTVNETSSEPPPTHAGEGEGANAEAYNTVYKVGEEATCINQNLTVQLLSSTLPEKENEYPNPFDQRDEDDDDEEEEQEETLPPSNVAYRYRKVQLPVVPEESRSRNISMIVRTEVDAYIPQPEGQEPVYAKIRGLNEIPSTQQQKQPWKSCLESQKGAVLATEVHNNAFKLGRWVASAYVAGTNVFKLGYVTRPRMNDPFHHSLLSVQTYKTEDFAKQIGMNPSNAFGIVQAVVDLVMQYKAPGADEEEQEDGGSFAGKFLLLKEPSKSMIRLYAVPWEEFESDDEEDISDSDEEEEEEEE</sequence>
<dbReference type="PANTHER" id="PTHR12399:SF0">
    <property type="entry name" value="EUKARYOTIC TRANSLATION INITIATION FACTOR 3 SUBUNIT D"/>
    <property type="match status" value="1"/>
</dbReference>
<feature type="region of interest" description="Disordered" evidence="5">
    <location>
        <begin position="357"/>
        <end position="389"/>
    </location>
</feature>
<feature type="region of interest" description="Disordered" evidence="5">
    <location>
        <begin position="68"/>
        <end position="158"/>
    </location>
</feature>
<reference evidence="6 7" key="1">
    <citation type="submission" date="2020-04" db="EMBL/GenBank/DDBJ databases">
        <title>Perkinsus chesapeaki whole genome sequence.</title>
        <authorList>
            <person name="Bogema D.R."/>
        </authorList>
    </citation>
    <scope>NUCLEOTIDE SEQUENCE [LARGE SCALE GENOMIC DNA]</scope>
    <source>
        <strain evidence="6">ATCC PRA-425</strain>
    </source>
</reference>
<evidence type="ECO:0000256" key="1">
    <source>
        <dbReference type="ARBA" id="ARBA00022490"/>
    </source>
</evidence>
<keyword evidence="2 6" id="KW-0396">Initiation factor</keyword>
<name>A0A7J6LRV2_PERCH</name>
<dbReference type="GO" id="GO:0003743">
    <property type="term" value="F:translation initiation factor activity"/>
    <property type="evidence" value="ECO:0007669"/>
    <property type="project" value="UniProtKB-KW"/>
</dbReference>
<dbReference type="PIRSF" id="PIRSF016281">
    <property type="entry name" value="EIF-3_zeta"/>
    <property type="match status" value="1"/>
</dbReference>
<evidence type="ECO:0000256" key="2">
    <source>
        <dbReference type="ARBA" id="ARBA00022540"/>
    </source>
</evidence>
<keyword evidence="4" id="KW-0648">Protein biosynthesis</keyword>
<dbReference type="GO" id="GO:0003723">
    <property type="term" value="F:RNA binding"/>
    <property type="evidence" value="ECO:0007669"/>
    <property type="project" value="UniProtKB-KW"/>
</dbReference>
<evidence type="ECO:0000256" key="4">
    <source>
        <dbReference type="ARBA" id="ARBA00022917"/>
    </source>
</evidence>
<dbReference type="Proteomes" id="UP000591131">
    <property type="component" value="Unassembled WGS sequence"/>
</dbReference>
<protein>
    <submittedName>
        <fullName evidence="6">Eukaryotic translation initiation factor 3 subunit D</fullName>
    </submittedName>
</protein>
<dbReference type="OrthoDB" id="16538at2759"/>